<comment type="catalytic activity">
    <reaction evidence="6">
        <text>L-lysyl-tRNA(Lys) + a 1,2-diacyl-sn-glycero-3-phospho-(1'-sn-glycerol) = a 1,2-diacyl-sn-glycero-3-phospho-1'-(3'-O-L-lysyl)-sn-glycerol + tRNA(Lys)</text>
        <dbReference type="Rhea" id="RHEA:10668"/>
        <dbReference type="Rhea" id="RHEA-COMP:9696"/>
        <dbReference type="Rhea" id="RHEA-COMP:9697"/>
        <dbReference type="ChEBI" id="CHEBI:64716"/>
        <dbReference type="ChEBI" id="CHEBI:75792"/>
        <dbReference type="ChEBI" id="CHEBI:78442"/>
        <dbReference type="ChEBI" id="CHEBI:78529"/>
        <dbReference type="EC" id="2.3.2.3"/>
    </reaction>
</comment>
<dbReference type="RefSeq" id="WP_044903339.1">
    <property type="nucleotide sequence ID" value="NZ_JQIF01000001.1"/>
</dbReference>
<evidence type="ECO:0000256" key="1">
    <source>
        <dbReference type="ARBA" id="ARBA00004651"/>
    </source>
</evidence>
<evidence type="ECO:0000256" key="5">
    <source>
        <dbReference type="ARBA" id="ARBA00023136"/>
    </source>
</evidence>
<dbReference type="NCBIfam" id="TIGR00374">
    <property type="entry name" value="flippase-like domain"/>
    <property type="match status" value="1"/>
</dbReference>
<reference evidence="7 8" key="1">
    <citation type="submission" date="2014-08" db="EMBL/GenBank/DDBJ databases">
        <title>Clostridium innocuum, an unnegligible vancomycin-resistant pathogen causing extra-intestinal infections.</title>
        <authorList>
            <person name="Feng Y."/>
            <person name="Chiu C.-H."/>
        </authorList>
    </citation>
    <scope>NUCLEOTIDE SEQUENCE [LARGE SCALE GENOMIC DNA]</scope>
    <source>
        <strain evidence="7 8">AN88</strain>
    </source>
</reference>
<feature type="transmembrane region" description="Helical" evidence="6">
    <location>
        <begin position="9"/>
        <end position="26"/>
    </location>
</feature>
<dbReference type="AlphaFoldDB" id="A0A099IBJ1"/>
<protein>
    <recommendedName>
        <fullName evidence="6">Phosphatidylglycerol lysyltransferase</fullName>
        <ecNumber evidence="6">2.3.2.3</ecNumber>
    </recommendedName>
    <alternativeName>
        <fullName evidence="6">Lysylphosphatidylglycerol synthase</fullName>
    </alternativeName>
</protein>
<keyword evidence="6" id="KW-0443">Lipid metabolism</keyword>
<evidence type="ECO:0000313" key="8">
    <source>
        <dbReference type="Proteomes" id="UP000030008"/>
    </source>
</evidence>
<dbReference type="GO" id="GO:0005886">
    <property type="term" value="C:plasma membrane"/>
    <property type="evidence" value="ECO:0007669"/>
    <property type="project" value="UniProtKB-SubCell"/>
</dbReference>
<keyword evidence="2" id="KW-1003">Cell membrane</keyword>
<comment type="function">
    <text evidence="6">Catalyzes the transfer of a lysyl group from L-lysyl-tRNA(Lys) to membrane-bound phosphatidylglycerol (PG), which produces lysylphosphatidylglycerol (LPG), a major component of the bacterial membrane with a positive net charge. LPG synthesis contributes to bacterial virulence as it is involved in the resistance mechanism against cationic antimicrobial peptides (CAMP) produces by the host's immune system (defensins, cathelicidins) and by the competing microorganisms.</text>
</comment>
<dbReference type="GO" id="GO:0046677">
    <property type="term" value="P:response to antibiotic"/>
    <property type="evidence" value="ECO:0007669"/>
    <property type="project" value="UniProtKB-KW"/>
</dbReference>
<dbReference type="Pfam" id="PF03706">
    <property type="entry name" value="LPG_synthase_TM"/>
    <property type="match status" value="1"/>
</dbReference>
<comment type="caution">
    <text evidence="7">The sequence shown here is derived from an EMBL/GenBank/DDBJ whole genome shotgun (WGS) entry which is preliminary data.</text>
</comment>
<organism evidence="7 8">
    <name type="scientific">Clostridium innocuum</name>
    <dbReference type="NCBI Taxonomy" id="1522"/>
    <lineage>
        <taxon>Bacteria</taxon>
        <taxon>Bacillati</taxon>
        <taxon>Bacillota</taxon>
        <taxon>Clostridia</taxon>
        <taxon>Eubacteriales</taxon>
        <taxon>Clostridiaceae</taxon>
        <taxon>Clostridium</taxon>
    </lineage>
</organism>
<evidence type="ECO:0000256" key="3">
    <source>
        <dbReference type="ARBA" id="ARBA00022692"/>
    </source>
</evidence>
<proteinExistence type="inferred from homology"/>
<comment type="similarity">
    <text evidence="6">Belongs to the LPG synthase family.</text>
</comment>
<dbReference type="PANTHER" id="PTHR37693:SF1">
    <property type="entry name" value="INTEGRAL MEMBRANE PROTEIN"/>
    <property type="match status" value="1"/>
</dbReference>
<dbReference type="InterPro" id="IPR022791">
    <property type="entry name" value="L-PG_synthase/AglD"/>
</dbReference>
<comment type="subcellular location">
    <subcellularLocation>
        <location evidence="1 6">Cell membrane</location>
        <topology evidence="1 6">Multi-pass membrane protein</topology>
    </subcellularLocation>
</comment>
<dbReference type="Proteomes" id="UP000030008">
    <property type="component" value="Unassembled WGS sequence"/>
</dbReference>
<evidence type="ECO:0000256" key="4">
    <source>
        <dbReference type="ARBA" id="ARBA00022989"/>
    </source>
</evidence>
<evidence type="ECO:0000256" key="6">
    <source>
        <dbReference type="RuleBase" id="RU363042"/>
    </source>
</evidence>
<keyword evidence="4 6" id="KW-1133">Transmembrane helix</keyword>
<accession>A0A099IBJ1</accession>
<dbReference type="EMBL" id="JQIF01000001">
    <property type="protein sequence ID" value="KGJ55060.1"/>
    <property type="molecule type" value="Genomic_DNA"/>
</dbReference>
<dbReference type="GO" id="GO:0050071">
    <property type="term" value="F:phosphatidylglycerol lysyltransferase activity"/>
    <property type="evidence" value="ECO:0007669"/>
    <property type="project" value="UniProtKB-EC"/>
</dbReference>
<sequence>MKKWIKQTIKYILLAMFVTGMLYFNIKDHAAEIFDTLQHLQLRYTLGLILLSASVYVIGGIGICVLCRKVNPAYQMKSGISNAMISLFLMNVSASAVAKAAQMLLFKVRNISWEQGCSILVMDQILYQISYMALSACAVFISCDFLIPLFPKESILALTGFAISIFPILIVALLFLWPGVFAGLSKGIGYLIDKLQLPFDKLSIQHALQRFADSLQTANGLYKKDYRVMLRVHLLNTVKLSIRHSLPLLIAFFLQIDLRLQDIPLFFSASFFVDLILSALPVYGKHGVAETTFTLIFTPLAGAAQAASIMLVWRAITFYTNTVLGGICMILSPDISRSSLKEIKQNSKMST</sequence>
<dbReference type="GO" id="GO:0006629">
    <property type="term" value="P:lipid metabolic process"/>
    <property type="evidence" value="ECO:0007669"/>
    <property type="project" value="UniProtKB-KW"/>
</dbReference>
<gene>
    <name evidence="6" type="primary">mprF</name>
    <name evidence="7" type="ORF">CIAN88_00350</name>
</gene>
<feature type="transmembrane region" description="Helical" evidence="6">
    <location>
        <begin position="79"/>
        <end position="105"/>
    </location>
</feature>
<keyword evidence="6" id="KW-0046">Antibiotic resistance</keyword>
<evidence type="ECO:0000256" key="2">
    <source>
        <dbReference type="ARBA" id="ARBA00022475"/>
    </source>
</evidence>
<keyword evidence="5 6" id="KW-0472">Membrane</keyword>
<keyword evidence="3 6" id="KW-0812">Transmembrane</keyword>
<feature type="transmembrane region" description="Helical" evidence="6">
    <location>
        <begin position="295"/>
        <end position="316"/>
    </location>
</feature>
<feature type="transmembrane region" description="Helical" evidence="6">
    <location>
        <begin position="125"/>
        <end position="147"/>
    </location>
</feature>
<feature type="transmembrane region" description="Helical" evidence="6">
    <location>
        <begin position="154"/>
        <end position="177"/>
    </location>
</feature>
<dbReference type="EC" id="2.3.2.3" evidence="6"/>
<feature type="transmembrane region" description="Helical" evidence="6">
    <location>
        <begin position="46"/>
        <end position="67"/>
    </location>
</feature>
<dbReference type="PANTHER" id="PTHR37693">
    <property type="entry name" value="PHOSPHATIDYLGLYCEROL LYSYLTRANSFERASE"/>
    <property type="match status" value="1"/>
</dbReference>
<keyword evidence="6" id="KW-0808">Transferase</keyword>
<name>A0A099IBJ1_CLOIN</name>
<evidence type="ECO:0000313" key="7">
    <source>
        <dbReference type="EMBL" id="KGJ55060.1"/>
    </source>
</evidence>